<dbReference type="EMBL" id="ML991774">
    <property type="protein sequence ID" value="KAF2238882.1"/>
    <property type="molecule type" value="Genomic_DNA"/>
</dbReference>
<sequence>MLCAPTRGLLLGITLPSQGCFTPPPSKTAPNPGPKMHYLQPERILHSYMPVAMLCLRHSRQQWTGVSTKLHFITVLKNSFIRIRFTENFNLCVRYSGIPKPLPKS</sequence>
<gene>
    <name evidence="1" type="ORF">EV356DRAFT_222881</name>
</gene>
<name>A0A6A6HM02_VIRVR</name>
<keyword evidence="2" id="KW-1185">Reference proteome</keyword>
<accession>A0A6A6HM02</accession>
<dbReference type="AlphaFoldDB" id="A0A6A6HM02"/>
<reference evidence="1" key="1">
    <citation type="journal article" date="2020" name="Stud. Mycol.">
        <title>101 Dothideomycetes genomes: a test case for predicting lifestyles and emergence of pathogens.</title>
        <authorList>
            <person name="Haridas S."/>
            <person name="Albert R."/>
            <person name="Binder M."/>
            <person name="Bloem J."/>
            <person name="Labutti K."/>
            <person name="Salamov A."/>
            <person name="Andreopoulos B."/>
            <person name="Baker S."/>
            <person name="Barry K."/>
            <person name="Bills G."/>
            <person name="Bluhm B."/>
            <person name="Cannon C."/>
            <person name="Castanera R."/>
            <person name="Culley D."/>
            <person name="Daum C."/>
            <person name="Ezra D."/>
            <person name="Gonzalez J."/>
            <person name="Henrissat B."/>
            <person name="Kuo A."/>
            <person name="Liang C."/>
            <person name="Lipzen A."/>
            <person name="Lutzoni F."/>
            <person name="Magnuson J."/>
            <person name="Mondo S."/>
            <person name="Nolan M."/>
            <person name="Ohm R."/>
            <person name="Pangilinan J."/>
            <person name="Park H.-J."/>
            <person name="Ramirez L."/>
            <person name="Alfaro M."/>
            <person name="Sun H."/>
            <person name="Tritt A."/>
            <person name="Yoshinaga Y."/>
            <person name="Zwiers L.-H."/>
            <person name="Turgeon B."/>
            <person name="Goodwin S."/>
            <person name="Spatafora J."/>
            <person name="Crous P."/>
            <person name="Grigoriev I."/>
        </authorList>
    </citation>
    <scope>NUCLEOTIDE SEQUENCE</scope>
    <source>
        <strain evidence="1">Tuck. ex Michener</strain>
    </source>
</reference>
<proteinExistence type="predicted"/>
<organism evidence="1 2">
    <name type="scientific">Viridothelium virens</name>
    <name type="common">Speckled blister lichen</name>
    <name type="synonym">Trypethelium virens</name>
    <dbReference type="NCBI Taxonomy" id="1048519"/>
    <lineage>
        <taxon>Eukaryota</taxon>
        <taxon>Fungi</taxon>
        <taxon>Dikarya</taxon>
        <taxon>Ascomycota</taxon>
        <taxon>Pezizomycotina</taxon>
        <taxon>Dothideomycetes</taxon>
        <taxon>Dothideomycetes incertae sedis</taxon>
        <taxon>Trypetheliales</taxon>
        <taxon>Trypetheliaceae</taxon>
        <taxon>Viridothelium</taxon>
    </lineage>
</organism>
<evidence type="ECO:0000313" key="2">
    <source>
        <dbReference type="Proteomes" id="UP000800092"/>
    </source>
</evidence>
<protein>
    <submittedName>
        <fullName evidence="1">Uncharacterized protein</fullName>
    </submittedName>
</protein>
<dbReference type="Proteomes" id="UP000800092">
    <property type="component" value="Unassembled WGS sequence"/>
</dbReference>
<evidence type="ECO:0000313" key="1">
    <source>
        <dbReference type="EMBL" id="KAF2238882.1"/>
    </source>
</evidence>